<feature type="coiled-coil region" evidence="1">
    <location>
        <begin position="28"/>
        <end position="72"/>
    </location>
</feature>
<sequence>MQGTTCENLSSKPKPLVHCGCLFDERTRARLERENQETLKGLLALESRKKIRKKEELELQRKDKHKDEQKEAQEDEKLKDLKFTKWSKLKILRKRKENKKWEEYLNRYEKWIFCAALIKLKVE</sequence>
<gene>
    <name evidence="2" type="ORF">K0M31_006592</name>
</gene>
<dbReference type="EMBL" id="JAHYIQ010000018">
    <property type="protein sequence ID" value="KAK1124217.1"/>
    <property type="molecule type" value="Genomic_DNA"/>
</dbReference>
<reference evidence="2" key="1">
    <citation type="submission" date="2021-10" db="EMBL/GenBank/DDBJ databases">
        <title>Melipona bicolor Genome sequencing and assembly.</title>
        <authorList>
            <person name="Araujo N.S."/>
            <person name="Arias M.C."/>
        </authorList>
    </citation>
    <scope>NUCLEOTIDE SEQUENCE</scope>
    <source>
        <strain evidence="2">USP_2M_L1-L4_2017</strain>
        <tissue evidence="2">Whole body</tissue>
    </source>
</reference>
<evidence type="ECO:0000313" key="3">
    <source>
        <dbReference type="Proteomes" id="UP001177670"/>
    </source>
</evidence>
<name>A0AA40KKW7_9HYME</name>
<organism evidence="2 3">
    <name type="scientific">Melipona bicolor</name>
    <dbReference type="NCBI Taxonomy" id="60889"/>
    <lineage>
        <taxon>Eukaryota</taxon>
        <taxon>Metazoa</taxon>
        <taxon>Ecdysozoa</taxon>
        <taxon>Arthropoda</taxon>
        <taxon>Hexapoda</taxon>
        <taxon>Insecta</taxon>
        <taxon>Pterygota</taxon>
        <taxon>Neoptera</taxon>
        <taxon>Endopterygota</taxon>
        <taxon>Hymenoptera</taxon>
        <taxon>Apocrita</taxon>
        <taxon>Aculeata</taxon>
        <taxon>Apoidea</taxon>
        <taxon>Anthophila</taxon>
        <taxon>Apidae</taxon>
        <taxon>Melipona</taxon>
    </lineage>
</organism>
<evidence type="ECO:0000256" key="1">
    <source>
        <dbReference type="SAM" id="Coils"/>
    </source>
</evidence>
<comment type="caution">
    <text evidence="2">The sequence shown here is derived from an EMBL/GenBank/DDBJ whole genome shotgun (WGS) entry which is preliminary data.</text>
</comment>
<keyword evidence="3" id="KW-1185">Reference proteome</keyword>
<evidence type="ECO:0000313" key="2">
    <source>
        <dbReference type="EMBL" id="KAK1124217.1"/>
    </source>
</evidence>
<protein>
    <submittedName>
        <fullName evidence="2">Uncharacterized protein</fullName>
    </submittedName>
</protein>
<keyword evidence="1" id="KW-0175">Coiled coil</keyword>
<dbReference type="Proteomes" id="UP001177670">
    <property type="component" value="Unassembled WGS sequence"/>
</dbReference>
<dbReference type="AlphaFoldDB" id="A0AA40KKW7"/>
<proteinExistence type="predicted"/>
<accession>A0AA40KKW7</accession>